<feature type="transmembrane region" description="Helical" evidence="2">
    <location>
        <begin position="55"/>
        <end position="71"/>
    </location>
</feature>
<dbReference type="EMBL" id="RCCE01000001">
    <property type="protein sequence ID" value="RLJ60750.1"/>
    <property type="molecule type" value="Genomic_DNA"/>
</dbReference>
<evidence type="ECO:0000313" key="4">
    <source>
        <dbReference type="EMBL" id="RLJ60750.1"/>
    </source>
</evidence>
<comment type="caution">
    <text evidence="4">The sequence shown here is derived from an EMBL/GenBank/DDBJ whole genome shotgun (WGS) entry which is preliminary data.</text>
</comment>
<proteinExistence type="inferred from homology"/>
<feature type="transmembrane region" description="Helical" evidence="2">
    <location>
        <begin position="78"/>
        <end position="96"/>
    </location>
</feature>
<evidence type="ECO:0000256" key="1">
    <source>
        <dbReference type="ARBA" id="ARBA00005801"/>
    </source>
</evidence>
<dbReference type="GO" id="GO:0006465">
    <property type="term" value="P:signal peptide processing"/>
    <property type="evidence" value="ECO:0007669"/>
    <property type="project" value="TreeGrafter"/>
</dbReference>
<dbReference type="InterPro" id="IPR000045">
    <property type="entry name" value="Prepilin_IV_endopep_pep"/>
</dbReference>
<evidence type="ECO:0000259" key="3">
    <source>
        <dbReference type="Pfam" id="PF01478"/>
    </source>
</evidence>
<dbReference type="GO" id="GO:0005886">
    <property type="term" value="C:plasma membrane"/>
    <property type="evidence" value="ECO:0007669"/>
    <property type="project" value="TreeGrafter"/>
</dbReference>
<accession>A0A497X679</accession>
<protein>
    <submittedName>
        <fullName evidence="4">Leader peptidase (Prepilin peptidase)/N-methyltransferase</fullName>
    </submittedName>
</protein>
<dbReference type="Proteomes" id="UP000269157">
    <property type="component" value="Unassembled WGS sequence"/>
</dbReference>
<evidence type="ECO:0000313" key="5">
    <source>
        <dbReference type="Proteomes" id="UP000269157"/>
    </source>
</evidence>
<dbReference type="GO" id="GO:0032259">
    <property type="term" value="P:methylation"/>
    <property type="evidence" value="ECO:0007669"/>
    <property type="project" value="UniProtKB-KW"/>
</dbReference>
<reference evidence="4 5" key="1">
    <citation type="submission" date="2018-10" db="EMBL/GenBank/DDBJ databases">
        <title>Genomic Encyclopedia of Archaeal and Bacterial Type Strains, Phase II (KMG-II): from individual species to whole genera.</title>
        <authorList>
            <person name="Goeker M."/>
        </authorList>
    </citation>
    <scope>NUCLEOTIDE SEQUENCE [LARGE SCALE GENOMIC DNA]</scope>
    <source>
        <strain evidence="4 5">DSM 29466</strain>
    </source>
</reference>
<keyword evidence="4" id="KW-0808">Transferase</keyword>
<gene>
    <name evidence="4" type="ORF">BCF46_0956</name>
</gene>
<comment type="similarity">
    <text evidence="1">Belongs to the peptidase A24 family.</text>
</comment>
<dbReference type="InterPro" id="IPR050882">
    <property type="entry name" value="Prepilin_peptidase/N-MTase"/>
</dbReference>
<dbReference type="RefSeq" id="WP_170157862.1">
    <property type="nucleotide sequence ID" value="NZ_RCCE01000001.1"/>
</dbReference>
<dbReference type="Pfam" id="PF01478">
    <property type="entry name" value="Peptidase_A24"/>
    <property type="match status" value="1"/>
</dbReference>
<dbReference type="PANTHER" id="PTHR30487:SF0">
    <property type="entry name" value="PREPILIN LEADER PEPTIDASE_N-METHYLTRANSFERASE-RELATED"/>
    <property type="match status" value="1"/>
</dbReference>
<feature type="transmembrane region" description="Helical" evidence="2">
    <location>
        <begin position="155"/>
        <end position="173"/>
    </location>
</feature>
<keyword evidence="2" id="KW-0472">Membrane</keyword>
<keyword evidence="5" id="KW-1185">Reference proteome</keyword>
<evidence type="ECO:0000256" key="2">
    <source>
        <dbReference type="SAM" id="Phobius"/>
    </source>
</evidence>
<dbReference type="PANTHER" id="PTHR30487">
    <property type="entry name" value="TYPE 4 PREPILIN-LIKE PROTEINS LEADER PEPTIDE-PROCESSING ENZYME"/>
    <property type="match status" value="1"/>
</dbReference>
<keyword evidence="2" id="KW-0812">Transmembrane</keyword>
<dbReference type="GO" id="GO:0004190">
    <property type="term" value="F:aspartic-type endopeptidase activity"/>
    <property type="evidence" value="ECO:0007669"/>
    <property type="project" value="InterPro"/>
</dbReference>
<name>A0A497X679_9RHOB</name>
<keyword evidence="4" id="KW-0489">Methyltransferase</keyword>
<feature type="transmembrane region" description="Helical" evidence="2">
    <location>
        <begin position="6"/>
        <end position="24"/>
    </location>
</feature>
<organism evidence="4 5">
    <name type="scientific">Litoreibacter meonggei</name>
    <dbReference type="NCBI Taxonomy" id="1049199"/>
    <lineage>
        <taxon>Bacteria</taxon>
        <taxon>Pseudomonadati</taxon>
        <taxon>Pseudomonadota</taxon>
        <taxon>Alphaproteobacteria</taxon>
        <taxon>Rhodobacterales</taxon>
        <taxon>Roseobacteraceae</taxon>
        <taxon>Litoreibacter</taxon>
    </lineage>
</organism>
<dbReference type="Gene3D" id="1.20.120.1220">
    <property type="match status" value="1"/>
</dbReference>
<dbReference type="AlphaFoldDB" id="A0A497X679"/>
<feature type="transmembrane region" description="Helical" evidence="2">
    <location>
        <begin position="116"/>
        <end position="143"/>
    </location>
</feature>
<dbReference type="GO" id="GO:0008168">
    <property type="term" value="F:methyltransferase activity"/>
    <property type="evidence" value="ECO:0007669"/>
    <property type="project" value="UniProtKB-KW"/>
</dbReference>
<feature type="domain" description="Prepilin type IV endopeptidase peptidase" evidence="3">
    <location>
        <begin position="34"/>
        <end position="140"/>
    </location>
</feature>
<sequence length="176" mass="18874">MPTIKHVWLLLVHIAVYGGFANWLGAPLNWFALTYAILLIWVSCTDFIIFEVPDSAVIALIISGTGAHWWLGDPVFQFVLAAVVWGAGFWIVAILARRVLGENGLGLGDVKLMAGIAAWLGLAAPIYVVLCASVAGIAVIVLTQMRNKEALSRKAVAFGPFLCLSAWVIWLSGAGV</sequence>
<keyword evidence="2" id="KW-1133">Transmembrane helix</keyword>